<dbReference type="Proteomes" id="UP000741013">
    <property type="component" value="Unassembled WGS sequence"/>
</dbReference>
<evidence type="ECO:0000256" key="4">
    <source>
        <dbReference type="ARBA" id="ARBA00023186"/>
    </source>
</evidence>
<keyword evidence="6" id="KW-1185">Reference proteome</keyword>
<proteinExistence type="inferred from homology"/>
<protein>
    <recommendedName>
        <fullName evidence="7">EspG family protein</fullName>
    </recommendedName>
</protein>
<evidence type="ECO:0000256" key="2">
    <source>
        <dbReference type="ARBA" id="ARBA00006411"/>
    </source>
</evidence>
<evidence type="ECO:0000313" key="5">
    <source>
        <dbReference type="EMBL" id="MBP2181840.1"/>
    </source>
</evidence>
<name>A0ABS4PQY9_9PSEU</name>
<dbReference type="RefSeq" id="WP_209665209.1">
    <property type="nucleotide sequence ID" value="NZ_JAGGMS010000001.1"/>
</dbReference>
<organism evidence="5 6">
    <name type="scientific">Amycolatopsis magusensis</name>
    <dbReference type="NCBI Taxonomy" id="882444"/>
    <lineage>
        <taxon>Bacteria</taxon>
        <taxon>Bacillati</taxon>
        <taxon>Actinomycetota</taxon>
        <taxon>Actinomycetes</taxon>
        <taxon>Pseudonocardiales</taxon>
        <taxon>Pseudonocardiaceae</taxon>
        <taxon>Amycolatopsis</taxon>
    </lineage>
</organism>
<sequence length="257" mass="27056">MARRTSTTSGVVLSHLEFDLLWEDLADGEPPYPLEVPSHGATLPERDALGSEVFAGLEEAGLVRGEDLDAGLERMFEVLDRPLASVDALIFGAQSLRMLAAGDGEQAVLAVLDEREVALEPLAMSHLTTAIANVIGELPAGPGEPVRVPRTAFSAAMDAYARTGYDGFERALADAGVTGRAVRAFATITGSGRTAAGQVAANGRGGRSPILSWYDTEAGRYAVTVETVNGERLATLTPADGTWMARRLAGLLDAVHR</sequence>
<dbReference type="Pfam" id="PF14011">
    <property type="entry name" value="ESX-1_EspG"/>
    <property type="match status" value="1"/>
</dbReference>
<comment type="caution">
    <text evidence="5">The sequence shown here is derived from an EMBL/GenBank/DDBJ whole genome shotgun (WGS) entry which is preliminary data.</text>
</comment>
<reference evidence="5 6" key="1">
    <citation type="submission" date="2021-03" db="EMBL/GenBank/DDBJ databases">
        <title>Sequencing the genomes of 1000 actinobacteria strains.</title>
        <authorList>
            <person name="Klenk H.-P."/>
        </authorList>
    </citation>
    <scope>NUCLEOTIDE SEQUENCE [LARGE SCALE GENOMIC DNA]</scope>
    <source>
        <strain evidence="5 6">DSM 45510</strain>
    </source>
</reference>
<accession>A0ABS4PQY9</accession>
<keyword evidence="4" id="KW-0143">Chaperone</keyword>
<evidence type="ECO:0008006" key="7">
    <source>
        <dbReference type="Google" id="ProtNLM"/>
    </source>
</evidence>
<evidence type="ECO:0000313" key="6">
    <source>
        <dbReference type="Proteomes" id="UP000741013"/>
    </source>
</evidence>
<dbReference type="InterPro" id="IPR025734">
    <property type="entry name" value="EspG"/>
</dbReference>
<evidence type="ECO:0000256" key="3">
    <source>
        <dbReference type="ARBA" id="ARBA00022490"/>
    </source>
</evidence>
<comment type="similarity">
    <text evidence="2">Belongs to the EspG family.</text>
</comment>
<keyword evidence="3" id="KW-0963">Cytoplasm</keyword>
<gene>
    <name evidence="5" type="ORF">JOM49_003366</name>
</gene>
<dbReference type="EMBL" id="JAGGMS010000001">
    <property type="protein sequence ID" value="MBP2181840.1"/>
    <property type="molecule type" value="Genomic_DNA"/>
</dbReference>
<comment type="subcellular location">
    <subcellularLocation>
        <location evidence="1">Cytoplasm</location>
    </subcellularLocation>
</comment>
<evidence type="ECO:0000256" key="1">
    <source>
        <dbReference type="ARBA" id="ARBA00004496"/>
    </source>
</evidence>